<gene>
    <name evidence="1" type="ORF">ABUW04_19565</name>
</gene>
<sequence>MGHDYVIRHEAEVPAEPEQVWEAIATGPGMDSWFMGSNEVEAGPGGLIRTHTRRGPLDSTVTGWDPLKLLEHRSGTGPDGRFIAYEFLIEGRDSGSTVLRLSTSGFLPGDDWEGEFEAMGQGIALFFRTLVEQLTHFAGRTARPLTLFGAPGLRWTDARTRLLQELGLGAEPVHPGTGTGTGPTVRTTSPALAALASGTVYHAEPAALAVRTDAGLFRFLLLFPENGVMLAHHLFDPAADLERTTAGWRSWLDTLNDPTVPRESP</sequence>
<dbReference type="InterPro" id="IPR023393">
    <property type="entry name" value="START-like_dom_sf"/>
</dbReference>
<name>A0ABV6XQW8_9ACTN</name>
<reference evidence="1 2" key="1">
    <citation type="submission" date="2024-06" db="EMBL/GenBank/DDBJ databases">
        <authorList>
            <person name="Lee S.D."/>
        </authorList>
    </citation>
    <scope>NUCLEOTIDE SEQUENCE [LARGE SCALE GENOMIC DNA]</scope>
    <source>
        <strain evidence="1 2">N1-10</strain>
    </source>
</reference>
<evidence type="ECO:0000313" key="2">
    <source>
        <dbReference type="Proteomes" id="UP001592581"/>
    </source>
</evidence>
<dbReference type="EMBL" id="JBEUKS010000006">
    <property type="protein sequence ID" value="MFC1440458.1"/>
    <property type="molecule type" value="Genomic_DNA"/>
</dbReference>
<dbReference type="SUPFAM" id="SSF55961">
    <property type="entry name" value="Bet v1-like"/>
    <property type="match status" value="1"/>
</dbReference>
<dbReference type="Pfam" id="PF10604">
    <property type="entry name" value="Polyketide_cyc2"/>
    <property type="match status" value="1"/>
</dbReference>
<organism evidence="1 2">
    <name type="scientific">Streptacidiphilus jeojiensis</name>
    <dbReference type="NCBI Taxonomy" id="3229225"/>
    <lineage>
        <taxon>Bacteria</taxon>
        <taxon>Bacillati</taxon>
        <taxon>Actinomycetota</taxon>
        <taxon>Actinomycetes</taxon>
        <taxon>Kitasatosporales</taxon>
        <taxon>Streptomycetaceae</taxon>
        <taxon>Streptacidiphilus</taxon>
    </lineage>
</organism>
<dbReference type="Proteomes" id="UP001592581">
    <property type="component" value="Unassembled WGS sequence"/>
</dbReference>
<comment type="caution">
    <text evidence="1">The sequence shown here is derived from an EMBL/GenBank/DDBJ whole genome shotgun (WGS) entry which is preliminary data.</text>
</comment>
<dbReference type="RefSeq" id="WP_380565944.1">
    <property type="nucleotide sequence ID" value="NZ_JBEUKS010000006.1"/>
</dbReference>
<evidence type="ECO:0000313" key="1">
    <source>
        <dbReference type="EMBL" id="MFC1440458.1"/>
    </source>
</evidence>
<keyword evidence="2" id="KW-1185">Reference proteome</keyword>
<dbReference type="InterPro" id="IPR019587">
    <property type="entry name" value="Polyketide_cyclase/dehydratase"/>
</dbReference>
<accession>A0ABV6XQW8</accession>
<dbReference type="Gene3D" id="3.30.530.20">
    <property type="match status" value="1"/>
</dbReference>
<protein>
    <submittedName>
        <fullName evidence="1">SRPBCC domain-containing protein</fullName>
    </submittedName>
</protein>
<proteinExistence type="predicted"/>
<dbReference type="CDD" id="cd07814">
    <property type="entry name" value="SRPBCC_CalC_Aha1-like"/>
    <property type="match status" value="1"/>
</dbReference>